<gene>
    <name evidence="2" type="ORF">DVH24_007222</name>
</gene>
<feature type="domain" description="RNase H type-1" evidence="1">
    <location>
        <begin position="30"/>
        <end position="91"/>
    </location>
</feature>
<organism evidence="2 3">
    <name type="scientific">Malus domestica</name>
    <name type="common">Apple</name>
    <name type="synonym">Pyrus malus</name>
    <dbReference type="NCBI Taxonomy" id="3750"/>
    <lineage>
        <taxon>Eukaryota</taxon>
        <taxon>Viridiplantae</taxon>
        <taxon>Streptophyta</taxon>
        <taxon>Embryophyta</taxon>
        <taxon>Tracheophyta</taxon>
        <taxon>Spermatophyta</taxon>
        <taxon>Magnoliopsida</taxon>
        <taxon>eudicotyledons</taxon>
        <taxon>Gunneridae</taxon>
        <taxon>Pentapetalae</taxon>
        <taxon>rosids</taxon>
        <taxon>fabids</taxon>
        <taxon>Rosales</taxon>
        <taxon>Rosaceae</taxon>
        <taxon>Amygdaloideae</taxon>
        <taxon>Maleae</taxon>
        <taxon>Malus</taxon>
    </lineage>
</organism>
<evidence type="ECO:0000313" key="3">
    <source>
        <dbReference type="Proteomes" id="UP000290289"/>
    </source>
</evidence>
<evidence type="ECO:0000313" key="2">
    <source>
        <dbReference type="EMBL" id="RXH69966.1"/>
    </source>
</evidence>
<dbReference type="Proteomes" id="UP000290289">
    <property type="component" value="Chromosome 16"/>
</dbReference>
<keyword evidence="3" id="KW-1185">Reference proteome</keyword>
<dbReference type="InterPro" id="IPR002156">
    <property type="entry name" value="RNaseH_domain"/>
</dbReference>
<dbReference type="EMBL" id="RDQH01000342">
    <property type="protein sequence ID" value="RXH69966.1"/>
    <property type="molecule type" value="Genomic_DNA"/>
</dbReference>
<reference evidence="2 3" key="1">
    <citation type="submission" date="2018-10" db="EMBL/GenBank/DDBJ databases">
        <title>A high-quality apple genome assembly.</title>
        <authorList>
            <person name="Hu J."/>
        </authorList>
    </citation>
    <scope>NUCLEOTIDE SEQUENCE [LARGE SCALE GENOMIC DNA]</scope>
    <source>
        <strain evidence="3">cv. HFTH1</strain>
        <tissue evidence="2">Young leaf</tissue>
    </source>
</reference>
<proteinExistence type="predicted"/>
<sequence>MVGSELSSRKEATELCRATRRTFGTINLKSKVEIESDAQVLLRMINKEIEVDADLECLTFNIDSLVKHIGDVKIGFMLRGSNLAAHTFASFSGPFVWYEIGSEFLFNILAMTRYALSFYLTLLLWM</sequence>
<dbReference type="GO" id="GO:0004523">
    <property type="term" value="F:RNA-DNA hybrid ribonuclease activity"/>
    <property type="evidence" value="ECO:0007669"/>
    <property type="project" value="InterPro"/>
</dbReference>
<comment type="caution">
    <text evidence="2">The sequence shown here is derived from an EMBL/GenBank/DDBJ whole genome shotgun (WGS) entry which is preliminary data.</text>
</comment>
<protein>
    <recommendedName>
        <fullName evidence="1">RNase H type-1 domain-containing protein</fullName>
    </recommendedName>
</protein>
<accession>A0A498HER9</accession>
<dbReference type="GO" id="GO:0003676">
    <property type="term" value="F:nucleic acid binding"/>
    <property type="evidence" value="ECO:0007669"/>
    <property type="project" value="InterPro"/>
</dbReference>
<dbReference type="Pfam" id="PF13456">
    <property type="entry name" value="RVT_3"/>
    <property type="match status" value="1"/>
</dbReference>
<dbReference type="AlphaFoldDB" id="A0A498HER9"/>
<evidence type="ECO:0000259" key="1">
    <source>
        <dbReference type="Pfam" id="PF13456"/>
    </source>
</evidence>
<name>A0A498HER9_MALDO</name>